<dbReference type="InterPro" id="IPR020904">
    <property type="entry name" value="Sc_DH/Rdtase_CS"/>
</dbReference>
<dbReference type="PANTHER" id="PTHR43618:SF4">
    <property type="entry name" value="SHORT CHAIN DEHYDROGENASE_REDUCTASE FAMILY (AFU_ORTHOLOGUE AFUA_7G04540)"/>
    <property type="match status" value="1"/>
</dbReference>
<keyword evidence="3" id="KW-0560">Oxidoreductase</keyword>
<dbReference type="AlphaFoldDB" id="A0A2S5B762"/>
<dbReference type="InterPro" id="IPR002347">
    <property type="entry name" value="SDR_fam"/>
</dbReference>
<protein>
    <recommendedName>
        <fullName evidence="8">Gluconate 5-dehydrogenase</fullName>
    </recommendedName>
</protein>
<dbReference type="InterPro" id="IPR052178">
    <property type="entry name" value="Sec_Metab_Biosynth_SDR"/>
</dbReference>
<evidence type="ECO:0000256" key="2">
    <source>
        <dbReference type="ARBA" id="ARBA00022857"/>
    </source>
</evidence>
<dbReference type="Gene3D" id="3.40.50.720">
    <property type="entry name" value="NAD(P)-binding Rossmann-like Domain"/>
    <property type="match status" value="1"/>
</dbReference>
<evidence type="ECO:0000256" key="4">
    <source>
        <dbReference type="RuleBase" id="RU000363"/>
    </source>
</evidence>
<name>A0A2S5B762_9BASI</name>
<evidence type="ECO:0000313" key="6">
    <source>
        <dbReference type="EMBL" id="POY72609.1"/>
    </source>
</evidence>
<dbReference type="PROSITE" id="PS00061">
    <property type="entry name" value="ADH_SHORT"/>
    <property type="match status" value="1"/>
</dbReference>
<dbReference type="OrthoDB" id="3819888at2759"/>
<organism evidence="6 7">
    <name type="scientific">Rhodotorula taiwanensis</name>
    <dbReference type="NCBI Taxonomy" id="741276"/>
    <lineage>
        <taxon>Eukaryota</taxon>
        <taxon>Fungi</taxon>
        <taxon>Dikarya</taxon>
        <taxon>Basidiomycota</taxon>
        <taxon>Pucciniomycotina</taxon>
        <taxon>Microbotryomycetes</taxon>
        <taxon>Sporidiobolales</taxon>
        <taxon>Sporidiobolaceae</taxon>
        <taxon>Rhodotorula</taxon>
    </lineage>
</organism>
<keyword evidence="2" id="KW-0521">NADP</keyword>
<dbReference type="SUPFAM" id="SSF51735">
    <property type="entry name" value="NAD(P)-binding Rossmann-fold domains"/>
    <property type="match status" value="1"/>
</dbReference>
<evidence type="ECO:0000256" key="1">
    <source>
        <dbReference type="ARBA" id="ARBA00006484"/>
    </source>
</evidence>
<comment type="similarity">
    <text evidence="1 4">Belongs to the short-chain dehydrogenases/reductases (SDR) family.</text>
</comment>
<reference evidence="6 7" key="1">
    <citation type="journal article" date="2018" name="Front. Microbiol.">
        <title>Prospects for Fungal Bioremediation of Acidic Radioactive Waste Sites: Characterization and Genome Sequence of Rhodotorula taiwanensis MD1149.</title>
        <authorList>
            <person name="Tkavc R."/>
            <person name="Matrosova V.Y."/>
            <person name="Grichenko O.E."/>
            <person name="Gostincar C."/>
            <person name="Volpe R.P."/>
            <person name="Klimenkova P."/>
            <person name="Gaidamakova E.K."/>
            <person name="Zhou C.E."/>
            <person name="Stewart B.J."/>
            <person name="Lyman M.G."/>
            <person name="Malfatti S.A."/>
            <person name="Rubinfeld B."/>
            <person name="Courtot M."/>
            <person name="Singh J."/>
            <person name="Dalgard C.L."/>
            <person name="Hamilton T."/>
            <person name="Frey K.G."/>
            <person name="Gunde-Cimerman N."/>
            <person name="Dugan L."/>
            <person name="Daly M.J."/>
        </authorList>
    </citation>
    <scope>NUCLEOTIDE SEQUENCE [LARGE SCALE GENOMIC DNA]</scope>
    <source>
        <strain evidence="6 7">MD1149</strain>
    </source>
</reference>
<dbReference type="Proteomes" id="UP000237144">
    <property type="component" value="Unassembled WGS sequence"/>
</dbReference>
<dbReference type="GO" id="GO:0016491">
    <property type="term" value="F:oxidoreductase activity"/>
    <property type="evidence" value="ECO:0007669"/>
    <property type="project" value="UniProtKB-KW"/>
</dbReference>
<sequence>MSCANFAASKLFSVKGLVAVVTGGGTGIGLMATQALAANGAKVYIIGRRKEALDNVVKNYSDVEGKIVPIQGDITKKEDIKRIIAEIKKEHEGIHILVNNAGIAGEVSRVSKEASGQEISDQMWDEQTFEGWDNVFRTNVSSPFFVTAAFLPLLQKYTFGGDAAGKAIYEKYQTGVITISSISGFLKIAQNHFAYNSSKGAAVHLNRLMSTEWAHTGIRFNTIAPGMFPSEMTTSGSDDKQKSSLDDFDPASMSIPAERAGTDEDMGGSILYLSSRAGQYTSGTVLVVDGATLATNPSAF</sequence>
<evidence type="ECO:0000313" key="7">
    <source>
        <dbReference type="Proteomes" id="UP000237144"/>
    </source>
</evidence>
<dbReference type="CDD" id="cd05233">
    <property type="entry name" value="SDR_c"/>
    <property type="match status" value="1"/>
</dbReference>
<accession>A0A2S5B762</accession>
<dbReference type="PRINTS" id="PR00080">
    <property type="entry name" value="SDRFAMILY"/>
</dbReference>
<dbReference type="EMBL" id="PJQD01000048">
    <property type="protein sequence ID" value="POY72609.1"/>
    <property type="molecule type" value="Genomic_DNA"/>
</dbReference>
<proteinExistence type="inferred from homology"/>
<comment type="caution">
    <text evidence="6">The sequence shown here is derived from an EMBL/GenBank/DDBJ whole genome shotgun (WGS) entry which is preliminary data.</text>
</comment>
<evidence type="ECO:0008006" key="8">
    <source>
        <dbReference type="Google" id="ProtNLM"/>
    </source>
</evidence>
<feature type="region of interest" description="Disordered" evidence="5">
    <location>
        <begin position="231"/>
        <end position="262"/>
    </location>
</feature>
<evidence type="ECO:0000256" key="3">
    <source>
        <dbReference type="ARBA" id="ARBA00023002"/>
    </source>
</evidence>
<dbReference type="InterPro" id="IPR036291">
    <property type="entry name" value="NAD(P)-bd_dom_sf"/>
</dbReference>
<gene>
    <name evidence="6" type="ORF">BMF94_4437</name>
</gene>
<dbReference type="PANTHER" id="PTHR43618">
    <property type="entry name" value="7-ALPHA-HYDROXYSTEROID DEHYDROGENASE"/>
    <property type="match status" value="1"/>
</dbReference>
<keyword evidence="7" id="KW-1185">Reference proteome</keyword>
<dbReference type="PRINTS" id="PR00081">
    <property type="entry name" value="GDHRDH"/>
</dbReference>
<dbReference type="STRING" id="741276.A0A2S5B762"/>
<dbReference type="Pfam" id="PF00106">
    <property type="entry name" value="adh_short"/>
    <property type="match status" value="1"/>
</dbReference>
<evidence type="ECO:0000256" key="5">
    <source>
        <dbReference type="SAM" id="MobiDB-lite"/>
    </source>
</evidence>